<dbReference type="GO" id="GO:0006261">
    <property type="term" value="P:DNA-templated DNA replication"/>
    <property type="evidence" value="ECO:0007669"/>
    <property type="project" value="InterPro"/>
</dbReference>
<comment type="similarity">
    <text evidence="1">Belongs to the DNA polymerase type-A family.</text>
</comment>
<evidence type="ECO:0000256" key="4">
    <source>
        <dbReference type="ARBA" id="ARBA00022705"/>
    </source>
</evidence>
<dbReference type="FunFam" id="1.10.150.20:FF:000002">
    <property type="entry name" value="DNA polymerase I"/>
    <property type="match status" value="1"/>
</dbReference>
<evidence type="ECO:0000313" key="8">
    <source>
        <dbReference type="Proteomes" id="UP000646211"/>
    </source>
</evidence>
<dbReference type="InterPro" id="IPR001098">
    <property type="entry name" value="DNA-dir_DNA_pol_A_palm_dom"/>
</dbReference>
<dbReference type="SUPFAM" id="SSF56672">
    <property type="entry name" value="DNA/RNA polymerases"/>
    <property type="match status" value="1"/>
</dbReference>
<dbReference type="Gene3D" id="1.10.150.20">
    <property type="entry name" value="5' to 3' exonuclease, C-terminal subdomain"/>
    <property type="match status" value="1"/>
</dbReference>
<dbReference type="EC" id="2.7.7.7" evidence="2"/>
<comment type="caution">
    <text evidence="7">The sequence shown here is derived from an EMBL/GenBank/DDBJ whole genome shotgun (WGS) entry which is preliminary data.</text>
</comment>
<dbReference type="SMART" id="SM00482">
    <property type="entry name" value="POLAc"/>
    <property type="match status" value="1"/>
</dbReference>
<dbReference type="GO" id="GO:0003677">
    <property type="term" value="F:DNA binding"/>
    <property type="evidence" value="ECO:0007669"/>
    <property type="project" value="InterPro"/>
</dbReference>
<dbReference type="AlphaFoldDB" id="A0A930XUP7"/>
<evidence type="ECO:0000256" key="3">
    <source>
        <dbReference type="ARBA" id="ARBA00020311"/>
    </source>
</evidence>
<evidence type="ECO:0000259" key="6">
    <source>
        <dbReference type="SMART" id="SM00482"/>
    </source>
</evidence>
<organism evidence="7 8">
    <name type="scientific">Flavobacterium soyangense</name>
    <dbReference type="NCBI Taxonomy" id="2023265"/>
    <lineage>
        <taxon>Bacteria</taxon>
        <taxon>Pseudomonadati</taxon>
        <taxon>Bacteroidota</taxon>
        <taxon>Flavobacteriia</taxon>
        <taxon>Flavobacteriales</taxon>
        <taxon>Flavobacteriaceae</taxon>
        <taxon>Flavobacterium</taxon>
    </lineage>
</organism>
<dbReference type="GO" id="GO:0006302">
    <property type="term" value="P:double-strand break repair"/>
    <property type="evidence" value="ECO:0007669"/>
    <property type="project" value="TreeGrafter"/>
</dbReference>
<proteinExistence type="inferred from homology"/>
<evidence type="ECO:0000313" key="7">
    <source>
        <dbReference type="EMBL" id="MBF2707431.1"/>
    </source>
</evidence>
<dbReference type="PRINTS" id="PR00868">
    <property type="entry name" value="DNAPOLI"/>
</dbReference>
<dbReference type="PANTHER" id="PTHR10133:SF27">
    <property type="entry name" value="DNA POLYMERASE NU"/>
    <property type="match status" value="1"/>
</dbReference>
<dbReference type="RefSeq" id="WP_194310698.1">
    <property type="nucleotide sequence ID" value="NZ_JADHEC010000003.1"/>
</dbReference>
<keyword evidence="4" id="KW-0235">DNA replication</keyword>
<dbReference type="Proteomes" id="UP000646211">
    <property type="component" value="Unassembled WGS sequence"/>
</dbReference>
<evidence type="ECO:0000256" key="2">
    <source>
        <dbReference type="ARBA" id="ARBA00012417"/>
    </source>
</evidence>
<name>A0A930XUP7_9FLAO</name>
<dbReference type="Gene3D" id="3.30.70.370">
    <property type="match status" value="1"/>
</dbReference>
<sequence length="426" mass="48454">MNDTIINVEHQLIPVLIKMELEGVKIDIKTLSNVELELIELSNKTKIQIHRFANSELNLNSSEQISELLFDVLKLESKTKKKSNSSYYSVDKSHLNKLSKDHEIIPLLLEFRKIVSLLKFCSQLKKVNCKTKRLHGNFNQIGTATGRFSCSNPNLQNIPNVDIKPKENEEITRLKVLESKFREVFIPKQGCQFIGADYSQIELRVTAEMSQDTFLLKAYNGDLDIHKLTASEIFKVKFDDVTKEQRSIAKSINFGLIYGKTANGLAESLTEITKRVHSEEQAQKIMDDYFKRFSGVKSFLDGLIVFADDYGYSQTIYGRKRPIPELSSSRMSEREKGKRLAMNSPIQGSAADIIKMAMIACDKAITKNNLKSKLVLQIHDELLFEVPDDEVPIMKILVKKEMENAVKLSVPLTIDLKIGKNWAIAH</sequence>
<accession>A0A930XUP7</accession>
<evidence type="ECO:0000256" key="5">
    <source>
        <dbReference type="ARBA" id="ARBA00049244"/>
    </source>
</evidence>
<protein>
    <recommendedName>
        <fullName evidence="3">DNA polymerase I</fullName>
        <ecNumber evidence="2">2.7.7.7</ecNumber>
    </recommendedName>
</protein>
<dbReference type="PANTHER" id="PTHR10133">
    <property type="entry name" value="DNA POLYMERASE I"/>
    <property type="match status" value="1"/>
</dbReference>
<gene>
    <name evidence="7" type="ORF">IR213_02310</name>
</gene>
<dbReference type="GO" id="GO:0003887">
    <property type="term" value="F:DNA-directed DNA polymerase activity"/>
    <property type="evidence" value="ECO:0007669"/>
    <property type="project" value="UniProtKB-EC"/>
</dbReference>
<evidence type="ECO:0000256" key="1">
    <source>
        <dbReference type="ARBA" id="ARBA00007705"/>
    </source>
</evidence>
<dbReference type="EMBL" id="JADHEC010000003">
    <property type="protein sequence ID" value="MBF2707431.1"/>
    <property type="molecule type" value="Genomic_DNA"/>
</dbReference>
<reference evidence="7" key="1">
    <citation type="submission" date="2020-11" db="EMBL/GenBank/DDBJ databases">
        <title>Genome of Flavobacterium soyangense.</title>
        <authorList>
            <person name="Liu Q."/>
            <person name="Xin Y.-H."/>
        </authorList>
    </citation>
    <scope>NUCLEOTIDE SEQUENCE</scope>
    <source>
        <strain evidence="7">CGMCC 1.13493</strain>
    </source>
</reference>
<dbReference type="InterPro" id="IPR002298">
    <property type="entry name" value="DNA_polymerase_A"/>
</dbReference>
<dbReference type="Pfam" id="PF00476">
    <property type="entry name" value="DNA_pol_A"/>
    <property type="match status" value="1"/>
</dbReference>
<dbReference type="Gene3D" id="1.20.1060.10">
    <property type="entry name" value="Taq DNA Polymerase, Chain T, domain 4"/>
    <property type="match status" value="1"/>
</dbReference>
<keyword evidence="8" id="KW-1185">Reference proteome</keyword>
<comment type="catalytic activity">
    <reaction evidence="5">
        <text>DNA(n) + a 2'-deoxyribonucleoside 5'-triphosphate = DNA(n+1) + diphosphate</text>
        <dbReference type="Rhea" id="RHEA:22508"/>
        <dbReference type="Rhea" id="RHEA-COMP:17339"/>
        <dbReference type="Rhea" id="RHEA-COMP:17340"/>
        <dbReference type="ChEBI" id="CHEBI:33019"/>
        <dbReference type="ChEBI" id="CHEBI:61560"/>
        <dbReference type="ChEBI" id="CHEBI:173112"/>
        <dbReference type="EC" id="2.7.7.7"/>
    </reaction>
</comment>
<feature type="domain" description="DNA-directed DNA polymerase family A palm" evidence="6">
    <location>
        <begin position="178"/>
        <end position="390"/>
    </location>
</feature>
<dbReference type="InterPro" id="IPR043502">
    <property type="entry name" value="DNA/RNA_pol_sf"/>
</dbReference>